<evidence type="ECO:0000313" key="15">
    <source>
        <dbReference type="EMBL" id="CEP00383.1"/>
    </source>
</evidence>
<dbReference type="SMART" id="SM00695">
    <property type="entry name" value="DUSP"/>
    <property type="match status" value="1"/>
</dbReference>
<evidence type="ECO:0000256" key="7">
    <source>
        <dbReference type="ARBA" id="ARBA00022786"/>
    </source>
</evidence>
<feature type="repeat" description="TPR" evidence="11">
    <location>
        <begin position="68"/>
        <end position="101"/>
    </location>
</feature>
<evidence type="ECO:0000256" key="5">
    <source>
        <dbReference type="ARBA" id="ARBA00022723"/>
    </source>
</evidence>
<evidence type="ECO:0000256" key="12">
    <source>
        <dbReference type="SAM" id="MobiDB-lite"/>
    </source>
</evidence>
<dbReference type="InterPro" id="IPR019734">
    <property type="entry name" value="TPR_rpt"/>
</dbReference>
<keyword evidence="7" id="KW-0833">Ubl conjugation pathway</keyword>
<dbReference type="PROSITE" id="PS00973">
    <property type="entry name" value="USP_2"/>
    <property type="match status" value="1"/>
</dbReference>
<dbReference type="SUPFAM" id="SSF143791">
    <property type="entry name" value="DUSP-like"/>
    <property type="match status" value="1"/>
</dbReference>
<protein>
    <recommendedName>
        <fullName evidence="3">ubiquitinyl hydrolase 1</fullName>
        <ecNumber evidence="3">3.4.19.12</ecNumber>
    </recommendedName>
</protein>
<keyword evidence="10" id="KW-0862">Zinc</keyword>
<dbReference type="GO" id="GO:0004843">
    <property type="term" value="F:cysteine-type deubiquitinase activity"/>
    <property type="evidence" value="ECO:0007669"/>
    <property type="project" value="UniProtKB-EC"/>
</dbReference>
<dbReference type="AlphaFoldDB" id="A0A0G4IYE7"/>
<comment type="similarity">
    <text evidence="2">Belongs to the peptidase C19 family.</text>
</comment>
<evidence type="ECO:0000256" key="9">
    <source>
        <dbReference type="ARBA" id="ARBA00022807"/>
    </source>
</evidence>
<evidence type="ECO:0000256" key="6">
    <source>
        <dbReference type="ARBA" id="ARBA00022771"/>
    </source>
</evidence>
<keyword evidence="16" id="KW-1185">Reference proteome</keyword>
<dbReference type="PROSITE" id="PS50005">
    <property type="entry name" value="TPR"/>
    <property type="match status" value="1"/>
</dbReference>
<keyword evidence="6" id="KW-0863">Zinc-finger</keyword>
<dbReference type="Proteomes" id="UP000039324">
    <property type="component" value="Unassembled WGS sequence"/>
</dbReference>
<dbReference type="STRING" id="37360.A0A0G4IYE7"/>
<keyword evidence="11" id="KW-0802">TPR repeat</keyword>
<dbReference type="CDD" id="cd02674">
    <property type="entry name" value="Peptidase_C19R"/>
    <property type="match status" value="1"/>
</dbReference>
<dbReference type="PROSITE" id="PS00972">
    <property type="entry name" value="USP_1"/>
    <property type="match status" value="1"/>
</dbReference>
<dbReference type="InterPro" id="IPR011990">
    <property type="entry name" value="TPR-like_helical_dom_sf"/>
</dbReference>
<dbReference type="GO" id="GO:0006508">
    <property type="term" value="P:proteolysis"/>
    <property type="evidence" value="ECO:0007669"/>
    <property type="project" value="UniProtKB-KW"/>
</dbReference>
<evidence type="ECO:0000259" key="13">
    <source>
        <dbReference type="PROSITE" id="PS50235"/>
    </source>
</evidence>
<dbReference type="SUPFAM" id="SSF144232">
    <property type="entry name" value="HIT/MYND zinc finger-like"/>
    <property type="match status" value="1"/>
</dbReference>
<reference evidence="15 16" key="1">
    <citation type="submission" date="2015-02" db="EMBL/GenBank/DDBJ databases">
        <authorList>
            <person name="Chooi Y.-H."/>
        </authorList>
    </citation>
    <scope>NUCLEOTIDE SEQUENCE [LARGE SCALE GENOMIC DNA]</scope>
    <source>
        <strain evidence="15">E3</strain>
    </source>
</reference>
<dbReference type="InterPro" id="IPR002893">
    <property type="entry name" value="Znf_MYND"/>
</dbReference>
<keyword evidence="4" id="KW-0645">Protease</keyword>
<keyword evidence="8" id="KW-0378">Hydrolase</keyword>
<feature type="domain" description="DUSP" evidence="14">
    <location>
        <begin position="149"/>
        <end position="283"/>
    </location>
</feature>
<accession>A0A0G4IYE7</accession>
<comment type="catalytic activity">
    <reaction evidence="1">
        <text>Thiol-dependent hydrolysis of ester, thioester, amide, peptide and isopeptide bonds formed by the C-terminal Gly of ubiquitin (a 76-residue protein attached to proteins as an intracellular targeting signal).</text>
        <dbReference type="EC" id="3.4.19.12"/>
    </reaction>
</comment>
<dbReference type="OrthoDB" id="265776at2759"/>
<dbReference type="InterPro" id="IPR018200">
    <property type="entry name" value="USP_CS"/>
</dbReference>
<dbReference type="Gene3D" id="3.90.70.10">
    <property type="entry name" value="Cysteine proteinases"/>
    <property type="match status" value="2"/>
</dbReference>
<dbReference type="Gene3D" id="1.25.40.10">
    <property type="entry name" value="Tetratricopeptide repeat domain"/>
    <property type="match status" value="1"/>
</dbReference>
<evidence type="ECO:0000256" key="10">
    <source>
        <dbReference type="ARBA" id="ARBA00022833"/>
    </source>
</evidence>
<organism evidence="15 16">
    <name type="scientific">Plasmodiophora brassicae</name>
    <name type="common">Clubroot disease agent</name>
    <dbReference type="NCBI Taxonomy" id="37360"/>
    <lineage>
        <taxon>Eukaryota</taxon>
        <taxon>Sar</taxon>
        <taxon>Rhizaria</taxon>
        <taxon>Endomyxa</taxon>
        <taxon>Phytomyxea</taxon>
        <taxon>Plasmodiophorida</taxon>
        <taxon>Plasmodiophoridae</taxon>
        <taxon>Plasmodiophora</taxon>
    </lineage>
</organism>
<dbReference type="GO" id="GO:0008270">
    <property type="term" value="F:zinc ion binding"/>
    <property type="evidence" value="ECO:0007669"/>
    <property type="project" value="UniProtKB-KW"/>
</dbReference>
<dbReference type="Pfam" id="PF00443">
    <property type="entry name" value="UCH"/>
    <property type="match status" value="1"/>
</dbReference>
<evidence type="ECO:0000256" key="2">
    <source>
        <dbReference type="ARBA" id="ARBA00009085"/>
    </source>
</evidence>
<dbReference type="EMBL" id="CDSF01000101">
    <property type="protein sequence ID" value="CEP00383.1"/>
    <property type="molecule type" value="Genomic_DNA"/>
</dbReference>
<evidence type="ECO:0000313" key="16">
    <source>
        <dbReference type="Proteomes" id="UP000039324"/>
    </source>
</evidence>
<evidence type="ECO:0000256" key="1">
    <source>
        <dbReference type="ARBA" id="ARBA00000707"/>
    </source>
</evidence>
<keyword evidence="9" id="KW-0788">Thiol protease</keyword>
<keyword evidence="5" id="KW-0479">Metal-binding</keyword>
<sequence length="1018" mass="112493">MTDGMAAADDRQSAEGGSVEDGAAVPGRQQKLASMHQAGNDAFRNGEYARAVELFSAALDHADRDRLVVLLRNRGMSRLRMSQPVEADQDFSRAIEVDPKNPKSYFNRGRAREVMGRFADAKDDYATSFKLGNSALAQESYNRLCGEPSSEITDRDFYGTVSSRLQYATVDVSSPLTLPIVNGAWWAQFELLSKADYDGSPGPVDNAALLDSDESRDRDSGSPDTGDMKSAGDAVHQTLAPFDDGLSVRPGIRKQDYVIVTDEVWDMLMKRFGGGPCVRRHVIAPSGDDGLSTWQPVVKLDCELYPTTLFAKSTDKPVVVFTCSALHTVRSILQALCSVWVATATEVRAVHLGRLLPVDVTLRELGFANGDSIAIERRLPTGLWPPSVCPLSPRGEADSCDACYQRIVAGARVFRCARCSLVRYCSSGCLQSHRPYHMEQSCGKLTVVRQRAPGTVGIRNIGNSCYVNAALQCLSNCWEISRPFLSDSFRLELNCDNPLGCQGRLAAAYACLLKEMWFGPHDVVDAREFKSTLAAHATQFAGTQQHDAQEFLAFLLDGLHEDLNRIHSKPYIPITDSNGRPDELVAAEQWTNYLARNQSIIVDYLCGQFKSELVCPNGTCPPSVKFDAFTCVSLPLPEAMSPRTVIYCPRSGARPTKLTIAVPSKVTPSTLERCLLPTLLSRRDYTQGNPLVMAYFAQSHPLIMMPENGQPPNRDQGSLMLAAFEIRPGTAPLSCIIRQISMRGDQMLFRGRPFVIDIPQDRNVLGSALYDSVRTMLARGSESGKASASPWRIELLIPSEQRIMGIEDADSVVHVAPDAILSVTAETAHLLYFDMGEFNAIDDAEAGEEGSDSNLDLPSGERPVTIGDCLREFTRVESLGINDWRCPACHKLGSASKRISLYRLPDILVLHLKRFDSIRQHFLFGNTPNKISKKVEFPLRDLDLDGFVSWSDGQLPVRYELFSVINHHGASFFGHYTAFCKGLDGAWRLFDDDVVRVVESEEICTKDAYVLFYRRQAN</sequence>
<dbReference type="InterPro" id="IPR038765">
    <property type="entry name" value="Papain-like_cys_pep_sf"/>
</dbReference>
<evidence type="ECO:0000256" key="3">
    <source>
        <dbReference type="ARBA" id="ARBA00012759"/>
    </source>
</evidence>
<dbReference type="PANTHER" id="PTHR21646:SF24">
    <property type="entry name" value="UBIQUITIN CARBOXYL-TERMINAL HYDROLASE"/>
    <property type="match status" value="1"/>
</dbReference>
<dbReference type="Pfam" id="PF06337">
    <property type="entry name" value="DUSP"/>
    <property type="match status" value="1"/>
</dbReference>
<dbReference type="SMART" id="SM00028">
    <property type="entry name" value="TPR"/>
    <property type="match status" value="3"/>
</dbReference>
<dbReference type="Gene3D" id="3.30.2230.10">
    <property type="entry name" value="DUSP-like"/>
    <property type="match status" value="1"/>
</dbReference>
<dbReference type="InterPro" id="IPR006615">
    <property type="entry name" value="Pept_C19_DUSP"/>
</dbReference>
<dbReference type="SUPFAM" id="SSF48452">
    <property type="entry name" value="TPR-like"/>
    <property type="match status" value="1"/>
</dbReference>
<dbReference type="InterPro" id="IPR050185">
    <property type="entry name" value="Ub_carboxyl-term_hydrolase"/>
</dbReference>
<gene>
    <name evidence="15" type="ORF">PBRA_001437</name>
</gene>
<dbReference type="GO" id="GO:0016579">
    <property type="term" value="P:protein deubiquitination"/>
    <property type="evidence" value="ECO:0007669"/>
    <property type="project" value="InterPro"/>
</dbReference>
<feature type="region of interest" description="Disordered" evidence="12">
    <location>
        <begin position="1"/>
        <end position="37"/>
    </location>
</feature>
<proteinExistence type="inferred from homology"/>
<evidence type="ECO:0000256" key="11">
    <source>
        <dbReference type="PROSITE-ProRule" id="PRU00339"/>
    </source>
</evidence>
<dbReference type="EC" id="3.4.19.12" evidence="3"/>
<evidence type="ECO:0000256" key="8">
    <source>
        <dbReference type="ARBA" id="ARBA00022801"/>
    </source>
</evidence>
<feature type="region of interest" description="Disordered" evidence="12">
    <location>
        <begin position="203"/>
        <end position="233"/>
    </location>
</feature>
<name>A0A0G4IYE7_PLABS</name>
<feature type="domain" description="USP" evidence="13">
    <location>
        <begin position="456"/>
        <end position="1016"/>
    </location>
</feature>
<dbReference type="CDD" id="cd02257">
    <property type="entry name" value="Peptidase_C19"/>
    <property type="match status" value="1"/>
</dbReference>
<dbReference type="InterPro" id="IPR028889">
    <property type="entry name" value="USP"/>
</dbReference>
<dbReference type="PROSITE" id="PS01360">
    <property type="entry name" value="ZF_MYND_1"/>
    <property type="match status" value="1"/>
</dbReference>
<dbReference type="InterPro" id="IPR035927">
    <property type="entry name" value="DUSP-like_sf"/>
</dbReference>
<dbReference type="InterPro" id="IPR001394">
    <property type="entry name" value="Peptidase_C19_UCH"/>
</dbReference>
<evidence type="ECO:0000259" key="14">
    <source>
        <dbReference type="PROSITE" id="PS51283"/>
    </source>
</evidence>
<dbReference type="PANTHER" id="PTHR21646">
    <property type="entry name" value="UBIQUITIN CARBOXYL-TERMINAL HYDROLASE"/>
    <property type="match status" value="1"/>
</dbReference>
<dbReference type="PROSITE" id="PS50235">
    <property type="entry name" value="USP_3"/>
    <property type="match status" value="1"/>
</dbReference>
<dbReference type="SUPFAM" id="SSF54001">
    <property type="entry name" value="Cysteine proteinases"/>
    <property type="match status" value="1"/>
</dbReference>
<evidence type="ECO:0000256" key="4">
    <source>
        <dbReference type="ARBA" id="ARBA00022670"/>
    </source>
</evidence>
<dbReference type="PROSITE" id="PS51283">
    <property type="entry name" value="DUSP"/>
    <property type="match status" value="1"/>
</dbReference>